<dbReference type="RefSeq" id="WP_271886883.1">
    <property type="nucleotide sequence ID" value="NZ_CP067137.1"/>
</dbReference>
<reference evidence="2 3" key="1">
    <citation type="submission" date="2021-01" db="EMBL/GenBank/DDBJ databases">
        <title>Biogeographic distribution of Paracoccus.</title>
        <authorList>
            <person name="Hollensteiner J."/>
            <person name="Leineberger J."/>
            <person name="Brinkhoff T."/>
            <person name="Daniel R."/>
        </authorList>
    </citation>
    <scope>NUCLEOTIDE SEQUENCE [LARGE SCALE GENOMIC DNA]</scope>
    <source>
        <strain evidence="2 3">KCTC 22803</strain>
        <plasmid evidence="2 3">p90204</plasmid>
    </source>
</reference>
<dbReference type="EMBL" id="CP067137">
    <property type="protein sequence ID" value="WCR09211.1"/>
    <property type="molecule type" value="Genomic_DNA"/>
</dbReference>
<keyword evidence="2" id="KW-0614">Plasmid</keyword>
<protein>
    <submittedName>
        <fullName evidence="2">Uncharacterized protein</fullName>
    </submittedName>
</protein>
<dbReference type="Proteomes" id="UP001219349">
    <property type="component" value="Plasmid p90204"/>
</dbReference>
<keyword evidence="1" id="KW-0175">Coiled coil</keyword>
<keyword evidence="3" id="KW-1185">Reference proteome</keyword>
<geneLocation type="plasmid" evidence="2 3">
    <name>p90204</name>
</geneLocation>
<name>A0ABY7SQD9_9RHOB</name>
<feature type="coiled-coil region" evidence="1">
    <location>
        <begin position="291"/>
        <end position="325"/>
    </location>
</feature>
<gene>
    <name evidence="2" type="ORF">JHX87_18115</name>
</gene>
<accession>A0ABY7SQD9</accession>
<sequence>MGLDDGIGYLAFCQAAERLNGGTLCLALENKTPALTPALQAEHDSHYSDFSQILSGKKIATDLPEEIDLLVLGTAPEPDALDFLHDDILPRLSESAVIVIVNPDVVLADQATRRVLTGSDRPRLNLGPVVTGGAALDVILYGSKQPERVRRLVMQQPGQTSWLAMRQAFNRLGQGLAAARQNEDMSRDLAALRGRVKRSDTELKELEVKLEKAEASEQAQLQRNAEQAARIHDLQQAAEEAERIAQAKASEIDTLRKAFESTEYEYEQRIEDIIVLSTTYQSDLAKEAQKNVATRAQFEKAKKRLAELERNLLSIEKHRDELISSTSWKITSPMRKIIKMIRGY</sequence>
<evidence type="ECO:0000313" key="2">
    <source>
        <dbReference type="EMBL" id="WCR09211.1"/>
    </source>
</evidence>
<evidence type="ECO:0000313" key="3">
    <source>
        <dbReference type="Proteomes" id="UP001219349"/>
    </source>
</evidence>
<organism evidence="2 3">
    <name type="scientific">Paracoccus fistulariae</name>
    <dbReference type="NCBI Taxonomy" id="658446"/>
    <lineage>
        <taxon>Bacteria</taxon>
        <taxon>Pseudomonadati</taxon>
        <taxon>Pseudomonadota</taxon>
        <taxon>Alphaproteobacteria</taxon>
        <taxon>Rhodobacterales</taxon>
        <taxon>Paracoccaceae</taxon>
        <taxon>Paracoccus</taxon>
    </lineage>
</organism>
<evidence type="ECO:0000256" key="1">
    <source>
        <dbReference type="SAM" id="Coils"/>
    </source>
</evidence>
<feature type="coiled-coil region" evidence="1">
    <location>
        <begin position="189"/>
        <end position="258"/>
    </location>
</feature>
<proteinExistence type="predicted"/>